<feature type="region of interest" description="Disordered" evidence="1">
    <location>
        <begin position="34"/>
        <end position="65"/>
    </location>
</feature>
<sequence length="65" mass="7287">TGIEETMALSLSGLVISFALLMLLQVQQMQVQQQSSIEMSEKPDRTNEHGSRVQPLDPINLHLRV</sequence>
<evidence type="ECO:0000313" key="3">
    <source>
        <dbReference type="EMBL" id="GMT04675.1"/>
    </source>
</evidence>
<proteinExistence type="predicted"/>
<name>A0AAV5UED0_9BILA</name>
<feature type="compositionally biased region" description="Basic and acidic residues" evidence="1">
    <location>
        <begin position="39"/>
        <end position="51"/>
    </location>
</feature>
<keyword evidence="2" id="KW-0472">Membrane</keyword>
<evidence type="ECO:0000256" key="1">
    <source>
        <dbReference type="SAM" id="MobiDB-lite"/>
    </source>
</evidence>
<keyword evidence="4" id="KW-1185">Reference proteome</keyword>
<accession>A0AAV5UED0</accession>
<feature type="transmembrane region" description="Helical" evidence="2">
    <location>
        <begin position="6"/>
        <end position="24"/>
    </location>
</feature>
<reference evidence="3" key="1">
    <citation type="submission" date="2023-10" db="EMBL/GenBank/DDBJ databases">
        <title>Genome assembly of Pristionchus species.</title>
        <authorList>
            <person name="Yoshida K."/>
            <person name="Sommer R.J."/>
        </authorList>
    </citation>
    <scope>NUCLEOTIDE SEQUENCE</scope>
    <source>
        <strain evidence="3">RS0144</strain>
    </source>
</reference>
<feature type="non-terminal residue" evidence="3">
    <location>
        <position position="1"/>
    </location>
</feature>
<dbReference type="AlphaFoldDB" id="A0AAV5UED0"/>
<dbReference type="EMBL" id="BTSX01000006">
    <property type="protein sequence ID" value="GMT04675.1"/>
    <property type="molecule type" value="Genomic_DNA"/>
</dbReference>
<gene>
    <name evidence="3" type="ORF">PENTCL1PPCAC_26849</name>
</gene>
<evidence type="ECO:0000313" key="4">
    <source>
        <dbReference type="Proteomes" id="UP001432027"/>
    </source>
</evidence>
<evidence type="ECO:0000256" key="2">
    <source>
        <dbReference type="SAM" id="Phobius"/>
    </source>
</evidence>
<keyword evidence="2" id="KW-0812">Transmembrane</keyword>
<protein>
    <submittedName>
        <fullName evidence="3">Uncharacterized protein</fullName>
    </submittedName>
</protein>
<organism evidence="3 4">
    <name type="scientific">Pristionchus entomophagus</name>
    <dbReference type="NCBI Taxonomy" id="358040"/>
    <lineage>
        <taxon>Eukaryota</taxon>
        <taxon>Metazoa</taxon>
        <taxon>Ecdysozoa</taxon>
        <taxon>Nematoda</taxon>
        <taxon>Chromadorea</taxon>
        <taxon>Rhabditida</taxon>
        <taxon>Rhabditina</taxon>
        <taxon>Diplogasteromorpha</taxon>
        <taxon>Diplogasteroidea</taxon>
        <taxon>Neodiplogasteridae</taxon>
        <taxon>Pristionchus</taxon>
    </lineage>
</organism>
<keyword evidence="2" id="KW-1133">Transmembrane helix</keyword>
<comment type="caution">
    <text evidence="3">The sequence shown here is derived from an EMBL/GenBank/DDBJ whole genome shotgun (WGS) entry which is preliminary data.</text>
</comment>
<dbReference type="Proteomes" id="UP001432027">
    <property type="component" value="Unassembled WGS sequence"/>
</dbReference>